<keyword evidence="3" id="KW-0169">Cobalamin biosynthesis</keyword>
<dbReference type="SUPFAM" id="SSF53790">
    <property type="entry name" value="Tetrapyrrole methylase"/>
    <property type="match status" value="1"/>
</dbReference>
<dbReference type="InterPro" id="IPR014776">
    <property type="entry name" value="4pyrrole_Mease_sub2"/>
</dbReference>
<protein>
    <submittedName>
        <fullName evidence="8">Precorrin-4 C11-methyltransferase</fullName>
    </submittedName>
</protein>
<organism evidence="8 9">
    <name type="scientific">Candidatus Scalindua brodae</name>
    <dbReference type="NCBI Taxonomy" id="237368"/>
    <lineage>
        <taxon>Bacteria</taxon>
        <taxon>Pseudomonadati</taxon>
        <taxon>Planctomycetota</taxon>
        <taxon>Candidatus Brocadiia</taxon>
        <taxon>Candidatus Brocadiales</taxon>
        <taxon>Candidatus Scalinduaceae</taxon>
        <taxon>Candidatus Scalindua</taxon>
    </lineage>
</organism>
<dbReference type="Proteomes" id="UP000030652">
    <property type="component" value="Unassembled WGS sequence"/>
</dbReference>
<evidence type="ECO:0000256" key="3">
    <source>
        <dbReference type="ARBA" id="ARBA00022573"/>
    </source>
</evidence>
<dbReference type="GO" id="GO:0046026">
    <property type="term" value="F:precorrin-4 C11-methyltransferase activity"/>
    <property type="evidence" value="ECO:0007669"/>
    <property type="project" value="InterPro"/>
</dbReference>
<dbReference type="PROSITE" id="PS00839">
    <property type="entry name" value="SUMT_1"/>
    <property type="match status" value="1"/>
</dbReference>
<evidence type="ECO:0000256" key="6">
    <source>
        <dbReference type="ARBA" id="ARBA00022691"/>
    </source>
</evidence>
<dbReference type="InterPro" id="IPR035996">
    <property type="entry name" value="4pyrrol_Methylase_sf"/>
</dbReference>
<dbReference type="NCBIfam" id="TIGR01465">
    <property type="entry name" value="cobM_cbiF"/>
    <property type="match status" value="1"/>
</dbReference>
<dbReference type="InterPro" id="IPR006362">
    <property type="entry name" value="Cbl_synth_CobM/CibF"/>
</dbReference>
<evidence type="ECO:0000313" key="8">
    <source>
        <dbReference type="EMBL" id="KHE92768.1"/>
    </source>
</evidence>
<dbReference type="Gene3D" id="3.40.1010.10">
    <property type="entry name" value="Cobalt-precorrin-4 Transmethylase, Domain 1"/>
    <property type="match status" value="1"/>
</dbReference>
<dbReference type="InterPro" id="IPR050161">
    <property type="entry name" value="Siro_Cobalamin_biosynth"/>
</dbReference>
<dbReference type="PATRIC" id="fig|237368.3.peg.1635"/>
<evidence type="ECO:0000256" key="1">
    <source>
        <dbReference type="ARBA" id="ARBA00004953"/>
    </source>
</evidence>
<comment type="caution">
    <text evidence="8">The sequence shown here is derived from an EMBL/GenBank/DDBJ whole genome shotgun (WGS) entry which is preliminary data.</text>
</comment>
<sequence length="272" mass="30365">MLQLLLFSTLLLDLHFPDKYMKVYFVGAGPGDPELITVKGKKLIKSSGYCIYAGSLVNKEILNYCCEDTKIFDSASMTLEEIINVMEEAKEKNIDVARVHTGDPSIYGAIQEQMSELDKRGIDYEMVPGVSSFLAAASALKQELTLPGVSQTIIITRIEGRTPVPETEKLEMLAKSKSTLCIFLSVKEIKRVAEILKPAYGNDCPVAIVYKASWKDEKIIKSDLSNVLDATIQNGIKRTAMIIVGNVLSRNFEYSKLYDKHFKHSHREESSS</sequence>
<name>A0A0B0ENV7_9BACT</name>
<comment type="pathway">
    <text evidence="1">Cofactor biosynthesis; adenosylcobalamin biosynthesis.</text>
</comment>
<evidence type="ECO:0000256" key="5">
    <source>
        <dbReference type="ARBA" id="ARBA00022679"/>
    </source>
</evidence>
<dbReference type="Pfam" id="PF00590">
    <property type="entry name" value="TP_methylase"/>
    <property type="match status" value="1"/>
</dbReference>
<dbReference type="CDD" id="cd11641">
    <property type="entry name" value="Precorrin-4_C11-MT"/>
    <property type="match status" value="1"/>
</dbReference>
<feature type="domain" description="Tetrapyrrole methylase" evidence="7">
    <location>
        <begin position="22"/>
        <end position="226"/>
    </location>
</feature>
<accession>A0A0B0ENV7</accession>
<dbReference type="Gene3D" id="3.30.950.10">
    <property type="entry name" value="Methyltransferase, Cobalt-precorrin-4 Transmethylase, Domain 2"/>
    <property type="match status" value="1"/>
</dbReference>
<keyword evidence="6" id="KW-0949">S-adenosyl-L-methionine</keyword>
<reference evidence="8 9" key="1">
    <citation type="submission" date="2014-10" db="EMBL/GenBank/DDBJ databases">
        <title>Draft genome of anammox bacterium scalindua brodae, obtained using differential coverage binning of sequence data from two enrichment reactors.</title>
        <authorList>
            <person name="Speth D.R."/>
            <person name="Russ L."/>
            <person name="Kartal B."/>
            <person name="Op den Camp H.J."/>
            <person name="Dutilh B.E."/>
            <person name="Jetten M.S."/>
        </authorList>
    </citation>
    <scope>NUCLEOTIDE SEQUENCE [LARGE SCALE GENOMIC DNA]</scope>
    <source>
        <strain evidence="8">RU1</strain>
    </source>
</reference>
<comment type="similarity">
    <text evidence="2">Belongs to the precorrin methyltransferase family.</text>
</comment>
<dbReference type="EMBL" id="JRYO01000093">
    <property type="protein sequence ID" value="KHE92768.1"/>
    <property type="molecule type" value="Genomic_DNA"/>
</dbReference>
<dbReference type="PANTHER" id="PTHR45790:SF4">
    <property type="entry name" value="COBALT-PRECORRIN-4 C(11)-METHYLTRANSFERASE"/>
    <property type="match status" value="1"/>
</dbReference>
<dbReference type="InterPro" id="IPR000878">
    <property type="entry name" value="4pyrrol_Mease"/>
</dbReference>
<evidence type="ECO:0000256" key="4">
    <source>
        <dbReference type="ARBA" id="ARBA00022603"/>
    </source>
</evidence>
<dbReference type="PANTHER" id="PTHR45790">
    <property type="entry name" value="SIROHEME SYNTHASE-RELATED"/>
    <property type="match status" value="1"/>
</dbReference>
<dbReference type="eggNOG" id="COG2875">
    <property type="taxonomic scope" value="Bacteria"/>
</dbReference>
<dbReference type="GO" id="GO:0009236">
    <property type="term" value="P:cobalamin biosynthetic process"/>
    <property type="evidence" value="ECO:0007669"/>
    <property type="project" value="UniProtKB-UniPathway"/>
</dbReference>
<dbReference type="UniPathway" id="UPA00148"/>
<evidence type="ECO:0000256" key="2">
    <source>
        <dbReference type="ARBA" id="ARBA00005879"/>
    </source>
</evidence>
<keyword evidence="5 8" id="KW-0808">Transferase</keyword>
<evidence type="ECO:0000313" key="9">
    <source>
        <dbReference type="Proteomes" id="UP000030652"/>
    </source>
</evidence>
<gene>
    <name evidence="8" type="ORF">SCABRO_01496</name>
</gene>
<proteinExistence type="inferred from homology"/>
<dbReference type="InterPro" id="IPR003043">
    <property type="entry name" value="Uropor_MeTrfase_CS"/>
</dbReference>
<dbReference type="AlphaFoldDB" id="A0A0B0ENV7"/>
<dbReference type="InterPro" id="IPR014777">
    <property type="entry name" value="4pyrrole_Mease_sub1"/>
</dbReference>
<keyword evidence="4 8" id="KW-0489">Methyltransferase</keyword>
<evidence type="ECO:0000259" key="7">
    <source>
        <dbReference type="Pfam" id="PF00590"/>
    </source>
</evidence>
<dbReference type="GO" id="GO:0032259">
    <property type="term" value="P:methylation"/>
    <property type="evidence" value="ECO:0007669"/>
    <property type="project" value="UniProtKB-KW"/>
</dbReference>